<dbReference type="SMART" id="SM00448">
    <property type="entry name" value="REC"/>
    <property type="match status" value="1"/>
</dbReference>
<evidence type="ECO:0000259" key="9">
    <source>
        <dbReference type="PROSITE" id="PS01124"/>
    </source>
</evidence>
<comment type="subcellular location">
    <subcellularLocation>
        <location evidence="1">Cytoplasm</location>
    </subcellularLocation>
</comment>
<dbReference type="SMART" id="SM00342">
    <property type="entry name" value="HTH_ARAC"/>
    <property type="match status" value="1"/>
</dbReference>
<feature type="domain" description="HTH araC/xylS-type" evidence="9">
    <location>
        <begin position="422"/>
        <end position="520"/>
    </location>
</feature>
<comment type="caution">
    <text evidence="11">The sequence shown here is derived from an EMBL/GenBank/DDBJ whole genome shotgun (WGS) entry which is preliminary data.</text>
</comment>
<organism evidence="11 12">
    <name type="scientific">Paenibacillus nasutitermitis</name>
    <dbReference type="NCBI Taxonomy" id="1652958"/>
    <lineage>
        <taxon>Bacteria</taxon>
        <taxon>Bacillati</taxon>
        <taxon>Bacillota</taxon>
        <taxon>Bacilli</taxon>
        <taxon>Bacillales</taxon>
        <taxon>Paenibacillaceae</taxon>
        <taxon>Paenibacillus</taxon>
    </lineage>
</organism>
<evidence type="ECO:0000256" key="5">
    <source>
        <dbReference type="ARBA" id="ARBA00023015"/>
    </source>
</evidence>
<dbReference type="EMBL" id="BMHP01000001">
    <property type="protein sequence ID" value="GGD49144.1"/>
    <property type="molecule type" value="Genomic_DNA"/>
</dbReference>
<dbReference type="GO" id="GO:0005737">
    <property type="term" value="C:cytoplasm"/>
    <property type="evidence" value="ECO:0007669"/>
    <property type="project" value="UniProtKB-SubCell"/>
</dbReference>
<evidence type="ECO:0000256" key="7">
    <source>
        <dbReference type="ARBA" id="ARBA00023163"/>
    </source>
</evidence>
<reference evidence="11" key="1">
    <citation type="journal article" date="2014" name="Int. J. Syst. Evol. Microbiol.">
        <title>Complete genome sequence of Corynebacterium casei LMG S-19264T (=DSM 44701T), isolated from a smear-ripened cheese.</title>
        <authorList>
            <consortium name="US DOE Joint Genome Institute (JGI-PGF)"/>
            <person name="Walter F."/>
            <person name="Albersmeier A."/>
            <person name="Kalinowski J."/>
            <person name="Ruckert C."/>
        </authorList>
    </citation>
    <scope>NUCLEOTIDE SEQUENCE</scope>
    <source>
        <strain evidence="11">CGMCC 1.15178</strain>
    </source>
</reference>
<dbReference type="Pfam" id="PF12833">
    <property type="entry name" value="HTH_18"/>
    <property type="match status" value="1"/>
</dbReference>
<feature type="modified residue" description="4-aspartylphosphate" evidence="8">
    <location>
        <position position="55"/>
    </location>
</feature>
<dbReference type="Pfam" id="PF17853">
    <property type="entry name" value="GGDEF_2"/>
    <property type="match status" value="1"/>
</dbReference>
<name>A0A916YKK5_9BACL</name>
<feature type="domain" description="Response regulatory" evidence="10">
    <location>
        <begin position="3"/>
        <end position="120"/>
    </location>
</feature>
<keyword evidence="6" id="KW-0238">DNA-binding</keyword>
<dbReference type="Pfam" id="PF00072">
    <property type="entry name" value="Response_reg"/>
    <property type="match status" value="1"/>
</dbReference>
<protein>
    <submittedName>
        <fullName evidence="11">AraC family transcriptional regulator</fullName>
    </submittedName>
</protein>
<dbReference type="SUPFAM" id="SSF46689">
    <property type="entry name" value="Homeodomain-like"/>
    <property type="match status" value="2"/>
</dbReference>
<gene>
    <name evidence="11" type="ORF">GCM10010911_03360</name>
</gene>
<dbReference type="Gene3D" id="1.10.10.60">
    <property type="entry name" value="Homeodomain-like"/>
    <property type="match status" value="2"/>
</dbReference>
<dbReference type="RefSeq" id="WP_188988497.1">
    <property type="nucleotide sequence ID" value="NZ_BMHP01000001.1"/>
</dbReference>
<dbReference type="InterPro" id="IPR051552">
    <property type="entry name" value="HptR"/>
</dbReference>
<keyword evidence="4" id="KW-0902">Two-component regulatory system</keyword>
<proteinExistence type="predicted"/>
<evidence type="ECO:0000256" key="8">
    <source>
        <dbReference type="PROSITE-ProRule" id="PRU00169"/>
    </source>
</evidence>
<evidence type="ECO:0000256" key="6">
    <source>
        <dbReference type="ARBA" id="ARBA00023125"/>
    </source>
</evidence>
<evidence type="ECO:0000259" key="10">
    <source>
        <dbReference type="PROSITE" id="PS50110"/>
    </source>
</evidence>
<dbReference type="InterPro" id="IPR011006">
    <property type="entry name" value="CheY-like_superfamily"/>
</dbReference>
<dbReference type="GO" id="GO:0000160">
    <property type="term" value="P:phosphorelay signal transduction system"/>
    <property type="evidence" value="ECO:0007669"/>
    <property type="project" value="UniProtKB-KW"/>
</dbReference>
<dbReference type="Proteomes" id="UP000612456">
    <property type="component" value="Unassembled WGS sequence"/>
</dbReference>
<dbReference type="SUPFAM" id="SSF52172">
    <property type="entry name" value="CheY-like"/>
    <property type="match status" value="1"/>
</dbReference>
<evidence type="ECO:0000313" key="11">
    <source>
        <dbReference type="EMBL" id="GGD49144.1"/>
    </source>
</evidence>
<keyword evidence="5" id="KW-0805">Transcription regulation</keyword>
<dbReference type="PANTHER" id="PTHR42713:SF3">
    <property type="entry name" value="TRANSCRIPTIONAL REGULATORY PROTEIN HPTR"/>
    <property type="match status" value="1"/>
</dbReference>
<evidence type="ECO:0000256" key="2">
    <source>
        <dbReference type="ARBA" id="ARBA00022490"/>
    </source>
</evidence>
<keyword evidence="3 8" id="KW-0597">Phosphoprotein</keyword>
<dbReference type="PANTHER" id="PTHR42713">
    <property type="entry name" value="HISTIDINE KINASE-RELATED"/>
    <property type="match status" value="1"/>
</dbReference>
<dbReference type="AlphaFoldDB" id="A0A916YKK5"/>
<evidence type="ECO:0000256" key="1">
    <source>
        <dbReference type="ARBA" id="ARBA00004496"/>
    </source>
</evidence>
<dbReference type="InterPro" id="IPR009057">
    <property type="entry name" value="Homeodomain-like_sf"/>
</dbReference>
<dbReference type="InterPro" id="IPR001789">
    <property type="entry name" value="Sig_transdc_resp-reg_receiver"/>
</dbReference>
<dbReference type="GO" id="GO:0003700">
    <property type="term" value="F:DNA-binding transcription factor activity"/>
    <property type="evidence" value="ECO:0007669"/>
    <property type="project" value="InterPro"/>
</dbReference>
<dbReference type="PROSITE" id="PS01124">
    <property type="entry name" value="HTH_ARAC_FAMILY_2"/>
    <property type="match status" value="1"/>
</dbReference>
<dbReference type="GO" id="GO:0043565">
    <property type="term" value="F:sequence-specific DNA binding"/>
    <property type="evidence" value="ECO:0007669"/>
    <property type="project" value="InterPro"/>
</dbReference>
<evidence type="ECO:0000256" key="3">
    <source>
        <dbReference type="ARBA" id="ARBA00022553"/>
    </source>
</evidence>
<keyword evidence="2" id="KW-0963">Cytoplasm</keyword>
<evidence type="ECO:0000256" key="4">
    <source>
        <dbReference type="ARBA" id="ARBA00023012"/>
    </source>
</evidence>
<keyword evidence="12" id="KW-1185">Reference proteome</keyword>
<evidence type="ECO:0000313" key="12">
    <source>
        <dbReference type="Proteomes" id="UP000612456"/>
    </source>
</evidence>
<dbReference type="CDD" id="cd17536">
    <property type="entry name" value="REC_YesN-like"/>
    <property type="match status" value="1"/>
</dbReference>
<keyword evidence="7" id="KW-0804">Transcription</keyword>
<dbReference type="Gene3D" id="3.40.50.2300">
    <property type="match status" value="1"/>
</dbReference>
<reference evidence="11" key="2">
    <citation type="submission" date="2020-09" db="EMBL/GenBank/DDBJ databases">
        <authorList>
            <person name="Sun Q."/>
            <person name="Zhou Y."/>
        </authorList>
    </citation>
    <scope>NUCLEOTIDE SEQUENCE</scope>
    <source>
        <strain evidence="11">CGMCC 1.15178</strain>
    </source>
</reference>
<accession>A0A916YKK5</accession>
<dbReference type="PROSITE" id="PS50110">
    <property type="entry name" value="RESPONSE_REGULATORY"/>
    <property type="match status" value="1"/>
</dbReference>
<sequence length="526" mass="60800">MYTAFIVDDEPRILTGMQTIINWVSFGFVIVGEASNGLEAQERIAELKPDLVITDIKMPLMDGLELVRVLNKQYPDIQLLILSGYNDFSYAKEALRYGVNDYLLKPVDPIELGQTLELIYNRLWHATQLRLKEMEQLQSLRDIFLGKVARGEIIQNLIDTASTYDIGLQGDQFCLLIVSVDRFGEFLISLPGEEIRLKRFAVRNVMTEIVSHSGYVFEISDQLFGILLTDPVQTVGDRLSAMAEHIVDCTERYVKESVTIGVGSIVSQPLEIKHSYNQALKAMEQKFFFVMKHVFIYKPEVFKGGLPDILWDDDALLLAIREGSPERIAKEIGQLIASLKLHYMTLAKLKYGVITTIIHLAKLTEEYHGDWQTFYTGKSSEAEHIIGHGDIQLLEQFLMQISLEIFGYVESTKNRKSDSRIDEIIEHIEQNYMRELNLKELSKLFYINKVYLGQLFKKKTGEYFNDYINKVRVKHAYRLLEQTSLSNSEIAERVGYKYADHFYRWFKQTYDMNPGELRKRNDSDKE</sequence>
<dbReference type="InterPro" id="IPR041522">
    <property type="entry name" value="CdaR_GGDEF"/>
</dbReference>
<dbReference type="InterPro" id="IPR018060">
    <property type="entry name" value="HTH_AraC"/>
</dbReference>